<dbReference type="RefSeq" id="WP_054969676.1">
    <property type="nucleotide sequence ID" value="NZ_LJCO01000054.1"/>
</dbReference>
<protein>
    <recommendedName>
        <fullName evidence="2 7">Aminomethyltransferase</fullName>
        <ecNumber evidence="2 7">2.1.2.10</ecNumber>
    </recommendedName>
    <alternativeName>
        <fullName evidence="5 7">Glycine cleavage system T protein</fullName>
    </alternativeName>
</protein>
<dbReference type="PANTHER" id="PTHR43757:SF2">
    <property type="entry name" value="AMINOMETHYLTRANSFERASE, MITOCHONDRIAL"/>
    <property type="match status" value="1"/>
</dbReference>
<accession>A0A0P9CJN9</accession>
<dbReference type="STRING" id="471514.AN477_13435"/>
<dbReference type="Gene3D" id="2.40.30.110">
    <property type="entry name" value="Aminomethyltransferase beta-barrel domains"/>
    <property type="match status" value="1"/>
</dbReference>
<proteinExistence type="inferred from homology"/>
<evidence type="ECO:0000259" key="9">
    <source>
        <dbReference type="Pfam" id="PF01571"/>
    </source>
</evidence>
<evidence type="ECO:0000313" key="11">
    <source>
        <dbReference type="EMBL" id="KPV43246.1"/>
    </source>
</evidence>
<dbReference type="AlphaFoldDB" id="A0A0P9CJN9"/>
<dbReference type="InterPro" id="IPR006223">
    <property type="entry name" value="GcvT"/>
</dbReference>
<dbReference type="InterPro" id="IPR029043">
    <property type="entry name" value="GcvT/YgfZ_C"/>
</dbReference>
<dbReference type="FunFam" id="4.10.1250.10:FF:000001">
    <property type="entry name" value="Aminomethyltransferase"/>
    <property type="match status" value="1"/>
</dbReference>
<keyword evidence="4 7" id="KW-0808">Transferase</keyword>
<name>A0A0P9CJN9_9BACL</name>
<dbReference type="EMBL" id="LJCO01000054">
    <property type="protein sequence ID" value="KPV43246.1"/>
    <property type="molecule type" value="Genomic_DNA"/>
</dbReference>
<feature type="domain" description="Aminomethyltransferase C-terminal" evidence="10">
    <location>
        <begin position="285"/>
        <end position="362"/>
    </location>
</feature>
<dbReference type="GO" id="GO:0005829">
    <property type="term" value="C:cytosol"/>
    <property type="evidence" value="ECO:0007669"/>
    <property type="project" value="TreeGrafter"/>
</dbReference>
<dbReference type="InterPro" id="IPR027266">
    <property type="entry name" value="TrmE/GcvT-like"/>
</dbReference>
<dbReference type="NCBIfam" id="NF001567">
    <property type="entry name" value="PRK00389.1"/>
    <property type="match status" value="1"/>
</dbReference>
<evidence type="ECO:0000313" key="12">
    <source>
        <dbReference type="Proteomes" id="UP000050482"/>
    </source>
</evidence>
<dbReference type="Pfam" id="PF08669">
    <property type="entry name" value="GCV_T_C"/>
    <property type="match status" value="1"/>
</dbReference>
<dbReference type="SUPFAM" id="SSF103025">
    <property type="entry name" value="Folate-binding domain"/>
    <property type="match status" value="1"/>
</dbReference>
<evidence type="ECO:0000256" key="7">
    <source>
        <dbReference type="HAMAP-Rule" id="MF_00259"/>
    </source>
</evidence>
<dbReference type="GO" id="GO:0005960">
    <property type="term" value="C:glycine cleavage complex"/>
    <property type="evidence" value="ECO:0007669"/>
    <property type="project" value="InterPro"/>
</dbReference>
<dbReference type="SUPFAM" id="SSF101790">
    <property type="entry name" value="Aminomethyltransferase beta-barrel domain"/>
    <property type="match status" value="1"/>
</dbReference>
<evidence type="ECO:0000256" key="8">
    <source>
        <dbReference type="PIRSR" id="PIRSR006487-1"/>
    </source>
</evidence>
<evidence type="ECO:0000256" key="3">
    <source>
        <dbReference type="ARBA" id="ARBA00022576"/>
    </source>
</evidence>
<evidence type="ECO:0000256" key="4">
    <source>
        <dbReference type="ARBA" id="ARBA00022679"/>
    </source>
</evidence>
<dbReference type="PATRIC" id="fig|471514.4.peg.1389"/>
<keyword evidence="12" id="KW-1185">Reference proteome</keyword>
<dbReference type="Gene3D" id="3.30.1360.120">
    <property type="entry name" value="Probable tRNA modification gtpase trme, domain 1"/>
    <property type="match status" value="1"/>
</dbReference>
<keyword evidence="3 7" id="KW-0032">Aminotransferase</keyword>
<feature type="domain" description="GCVT N-terminal" evidence="9">
    <location>
        <begin position="9"/>
        <end position="265"/>
    </location>
</feature>
<comment type="caution">
    <text evidence="11">The sequence shown here is derived from an EMBL/GenBank/DDBJ whole genome shotgun (WGS) entry which is preliminary data.</text>
</comment>
<dbReference type="Pfam" id="PF01571">
    <property type="entry name" value="GCV_T"/>
    <property type="match status" value="1"/>
</dbReference>
<organism evidence="11 12">
    <name type="scientific">Alicyclobacillus ferrooxydans</name>
    <dbReference type="NCBI Taxonomy" id="471514"/>
    <lineage>
        <taxon>Bacteria</taxon>
        <taxon>Bacillati</taxon>
        <taxon>Bacillota</taxon>
        <taxon>Bacilli</taxon>
        <taxon>Bacillales</taxon>
        <taxon>Alicyclobacillaceae</taxon>
        <taxon>Alicyclobacillus</taxon>
    </lineage>
</organism>
<dbReference type="FunFam" id="2.40.30.110:FF:000003">
    <property type="entry name" value="Aminomethyltransferase"/>
    <property type="match status" value="1"/>
</dbReference>
<dbReference type="InterPro" id="IPR028896">
    <property type="entry name" value="GcvT/YgfZ/DmdA"/>
</dbReference>
<dbReference type="NCBIfam" id="TIGR00528">
    <property type="entry name" value="gcvT"/>
    <property type="match status" value="1"/>
</dbReference>
<evidence type="ECO:0000256" key="5">
    <source>
        <dbReference type="ARBA" id="ARBA00031395"/>
    </source>
</evidence>
<feature type="binding site" evidence="8">
    <location>
        <position position="199"/>
    </location>
    <ligand>
        <name>substrate</name>
    </ligand>
</feature>
<evidence type="ECO:0000259" key="10">
    <source>
        <dbReference type="Pfam" id="PF08669"/>
    </source>
</evidence>
<dbReference type="InterPro" id="IPR022903">
    <property type="entry name" value="GcvT_bac"/>
</dbReference>
<dbReference type="GO" id="GO:0008483">
    <property type="term" value="F:transaminase activity"/>
    <property type="evidence" value="ECO:0007669"/>
    <property type="project" value="UniProtKB-KW"/>
</dbReference>
<dbReference type="PANTHER" id="PTHR43757">
    <property type="entry name" value="AMINOMETHYLTRANSFERASE"/>
    <property type="match status" value="1"/>
</dbReference>
<sequence>MSELKRTPLYPVYQELGAKTVDFGGFEMPVQFSGIIAEHEAVRTAAGLFDVSHMGEFDVKGPDARKFLQRLVTNDINRLEPGMAMYSPMTYENGGTVDDLLVYCFAPDWFMTVVNASNIDKDFAWMQAAMIPNEQVTLINRSAEISLIALQGPRSESILQQLVSFDLSEIAFYRFQTSKIGDANVVLSRTGYTGEDGFELYVANEYAIELWQSLLKIGKSVGLVPCGLGARDTLRLEAKLPLYGHELTESISPLEAGLGMFVKLDADTFIGRDALREQKATGVTRKVVGFKMIDKAIPRAEYTVLSEDKEIGFVTSGTMSPTLKEAIGIALVEADHATAGTRFFVDVRGKKLQAEVVKTPFYRRPKA</sequence>
<evidence type="ECO:0000256" key="2">
    <source>
        <dbReference type="ARBA" id="ARBA00012616"/>
    </source>
</evidence>
<dbReference type="HAMAP" id="MF_00259">
    <property type="entry name" value="GcvT"/>
    <property type="match status" value="1"/>
</dbReference>
<gene>
    <name evidence="7" type="primary">gcvT</name>
    <name evidence="11" type="ORF">AN477_13435</name>
</gene>
<comment type="function">
    <text evidence="7">The glycine cleavage system catalyzes the degradation of glycine.</text>
</comment>
<dbReference type="GO" id="GO:0004047">
    <property type="term" value="F:aminomethyltransferase activity"/>
    <property type="evidence" value="ECO:0007669"/>
    <property type="project" value="UniProtKB-UniRule"/>
</dbReference>
<evidence type="ECO:0000256" key="6">
    <source>
        <dbReference type="ARBA" id="ARBA00047665"/>
    </source>
</evidence>
<comment type="subunit">
    <text evidence="7">The glycine cleavage system is composed of four proteins: P, T, L and H.</text>
</comment>
<dbReference type="Proteomes" id="UP000050482">
    <property type="component" value="Unassembled WGS sequence"/>
</dbReference>
<comment type="similarity">
    <text evidence="1 7">Belongs to the GcvT family.</text>
</comment>
<dbReference type="OrthoDB" id="9774591at2"/>
<dbReference type="Gene3D" id="4.10.1250.10">
    <property type="entry name" value="Aminomethyltransferase fragment"/>
    <property type="match status" value="1"/>
</dbReference>
<dbReference type="PIRSF" id="PIRSF006487">
    <property type="entry name" value="GcvT"/>
    <property type="match status" value="1"/>
</dbReference>
<evidence type="ECO:0000256" key="1">
    <source>
        <dbReference type="ARBA" id="ARBA00008609"/>
    </source>
</evidence>
<dbReference type="InterPro" id="IPR013977">
    <property type="entry name" value="GcvT_C"/>
</dbReference>
<dbReference type="Gene3D" id="3.30.70.1400">
    <property type="entry name" value="Aminomethyltransferase beta-barrel domains"/>
    <property type="match status" value="1"/>
</dbReference>
<comment type="catalytic activity">
    <reaction evidence="6 7">
        <text>N(6)-[(R)-S(8)-aminomethyldihydrolipoyl]-L-lysyl-[protein] + (6S)-5,6,7,8-tetrahydrofolate = N(6)-[(R)-dihydrolipoyl]-L-lysyl-[protein] + (6R)-5,10-methylene-5,6,7,8-tetrahydrofolate + NH4(+)</text>
        <dbReference type="Rhea" id="RHEA:16945"/>
        <dbReference type="Rhea" id="RHEA-COMP:10475"/>
        <dbReference type="Rhea" id="RHEA-COMP:10492"/>
        <dbReference type="ChEBI" id="CHEBI:15636"/>
        <dbReference type="ChEBI" id="CHEBI:28938"/>
        <dbReference type="ChEBI" id="CHEBI:57453"/>
        <dbReference type="ChEBI" id="CHEBI:83100"/>
        <dbReference type="ChEBI" id="CHEBI:83143"/>
        <dbReference type="EC" id="2.1.2.10"/>
    </reaction>
</comment>
<reference evidence="11 12" key="1">
    <citation type="submission" date="2015-09" db="EMBL/GenBank/DDBJ databases">
        <title>Draft genome sequence of Alicyclobacillus ferrooxydans DSM 22381.</title>
        <authorList>
            <person name="Hemp J."/>
        </authorList>
    </citation>
    <scope>NUCLEOTIDE SEQUENCE [LARGE SCALE GENOMIC DNA]</scope>
    <source>
        <strain evidence="11 12">TC-34</strain>
    </source>
</reference>
<dbReference type="InterPro" id="IPR006222">
    <property type="entry name" value="GCVT_N"/>
</dbReference>
<dbReference type="EC" id="2.1.2.10" evidence="2 7"/>
<dbReference type="FunFam" id="3.30.70.1400:FF:000001">
    <property type="entry name" value="Aminomethyltransferase"/>
    <property type="match status" value="1"/>
</dbReference>
<dbReference type="GO" id="GO:0019464">
    <property type="term" value="P:glycine decarboxylation via glycine cleavage system"/>
    <property type="evidence" value="ECO:0007669"/>
    <property type="project" value="UniProtKB-UniRule"/>
</dbReference>